<evidence type="ECO:0000256" key="1">
    <source>
        <dbReference type="SAM" id="MobiDB-lite"/>
    </source>
</evidence>
<dbReference type="InterPro" id="IPR036844">
    <property type="entry name" value="Hint_dom_sf"/>
</dbReference>
<evidence type="ECO:0000313" key="3">
    <source>
        <dbReference type="EMBL" id="MBW6397239.1"/>
    </source>
</evidence>
<reference evidence="3 4" key="1">
    <citation type="submission" date="2021-07" db="EMBL/GenBank/DDBJ databases">
        <authorList>
            <person name="So Y."/>
        </authorList>
    </citation>
    <scope>NUCLEOTIDE SEQUENCE [LARGE SCALE GENOMIC DNA]</scope>
    <source>
        <strain evidence="3 4">HJA6</strain>
    </source>
</reference>
<evidence type="ECO:0000259" key="2">
    <source>
        <dbReference type="Pfam" id="PF13403"/>
    </source>
</evidence>
<sequence length="318" mass="34240">MAVLTATLGMINPQPQPGQNGQPGTPVTHLSSVQVNYSVSGPAPVSSGTVTLFAQRADGSVVQVAQAPIRTDITSDTVNFNNVDLYDVGDTDGVRFYAEVTEGASTLDTDVSSMAWNVDGNDAVCFLAATRIRTPEGERAVEELHIGDHILTADGRAETIRFIGRQTYSTRFADRETLYPVRIRAGALAEGVPAADLWVSPHHALHIDGVLVFAKALVNGDTIAQVAPPAEVFTYYNLELDAHEVIVAEGAEVESFADNVPRTRFHNFAEFAALFPEGREVGEMDVPVVKSVRQVPAATRERILRRAAELASQFVRAA</sequence>
<protein>
    <submittedName>
        <fullName evidence="3">Hint domain-containing protein</fullName>
    </submittedName>
</protein>
<feature type="region of interest" description="Disordered" evidence="1">
    <location>
        <begin position="8"/>
        <end position="27"/>
    </location>
</feature>
<accession>A0ABS7A4L0</accession>
<proteinExistence type="predicted"/>
<comment type="caution">
    <text evidence="3">The sequence shown here is derived from an EMBL/GenBank/DDBJ whole genome shotgun (WGS) entry which is preliminary data.</text>
</comment>
<keyword evidence="4" id="KW-1185">Reference proteome</keyword>
<dbReference type="InterPro" id="IPR028992">
    <property type="entry name" value="Hedgehog/Intein_dom"/>
</dbReference>
<dbReference type="SUPFAM" id="SSF51294">
    <property type="entry name" value="Hedgehog/intein (Hint) domain"/>
    <property type="match status" value="1"/>
</dbReference>
<name>A0ABS7A4L0_9PROT</name>
<gene>
    <name evidence="3" type="ORF">KPL78_05225</name>
</gene>
<dbReference type="Pfam" id="PF13403">
    <property type="entry name" value="Hint_2"/>
    <property type="match status" value="1"/>
</dbReference>
<organism evidence="3 4">
    <name type="scientific">Roseomonas alba</name>
    <dbReference type="NCBI Taxonomy" id="2846776"/>
    <lineage>
        <taxon>Bacteria</taxon>
        <taxon>Pseudomonadati</taxon>
        <taxon>Pseudomonadota</taxon>
        <taxon>Alphaproteobacteria</taxon>
        <taxon>Acetobacterales</taxon>
        <taxon>Roseomonadaceae</taxon>
        <taxon>Roseomonas</taxon>
    </lineage>
</organism>
<dbReference type="RefSeq" id="WP_219761866.1">
    <property type="nucleotide sequence ID" value="NZ_JAHYBZ010000002.1"/>
</dbReference>
<dbReference type="EMBL" id="JAHYBZ010000002">
    <property type="protein sequence ID" value="MBW6397239.1"/>
    <property type="molecule type" value="Genomic_DNA"/>
</dbReference>
<evidence type="ECO:0000313" key="4">
    <source>
        <dbReference type="Proteomes" id="UP001196565"/>
    </source>
</evidence>
<dbReference type="Proteomes" id="UP001196565">
    <property type="component" value="Unassembled WGS sequence"/>
</dbReference>
<feature type="domain" description="Hedgehog/Intein (Hint)" evidence="2">
    <location>
        <begin position="124"/>
        <end position="258"/>
    </location>
</feature>
<dbReference type="Gene3D" id="2.170.16.10">
    <property type="entry name" value="Hedgehog/Intein (Hint) domain"/>
    <property type="match status" value="1"/>
</dbReference>